<proteinExistence type="predicted"/>
<sequence length="118" mass="14392">RGEQQIDSDQKLDKEDEHEDELRYDKGRNREALDFPEIDRNLLSKFGDVERVYLAPENIKYLPKFRWNNLTEQIVYENRERIHRLQAEISKSRKEIKDYVKKSREKNDPNIEEKKSKK</sequence>
<comment type="caution">
    <text evidence="1">The sequence shown here is derived from an EMBL/GenBank/DDBJ whole genome shotgun (WGS) entry which is preliminary data.</text>
</comment>
<feature type="non-terminal residue" evidence="1">
    <location>
        <position position="118"/>
    </location>
</feature>
<keyword evidence="2" id="KW-1185">Reference proteome</keyword>
<feature type="non-terminal residue" evidence="1">
    <location>
        <position position="1"/>
    </location>
</feature>
<dbReference type="Proteomes" id="UP000789366">
    <property type="component" value="Unassembled WGS sequence"/>
</dbReference>
<protein>
    <submittedName>
        <fullName evidence="1">3454_t:CDS:1</fullName>
    </submittedName>
</protein>
<organism evidence="1 2">
    <name type="scientific">Cetraspora pellucida</name>
    <dbReference type="NCBI Taxonomy" id="1433469"/>
    <lineage>
        <taxon>Eukaryota</taxon>
        <taxon>Fungi</taxon>
        <taxon>Fungi incertae sedis</taxon>
        <taxon>Mucoromycota</taxon>
        <taxon>Glomeromycotina</taxon>
        <taxon>Glomeromycetes</taxon>
        <taxon>Diversisporales</taxon>
        <taxon>Gigasporaceae</taxon>
        <taxon>Cetraspora</taxon>
    </lineage>
</organism>
<gene>
    <name evidence="1" type="ORF">SPELUC_LOCUS11685</name>
</gene>
<evidence type="ECO:0000313" key="1">
    <source>
        <dbReference type="EMBL" id="CAG8708777.1"/>
    </source>
</evidence>
<accession>A0ACA9PIU2</accession>
<evidence type="ECO:0000313" key="2">
    <source>
        <dbReference type="Proteomes" id="UP000789366"/>
    </source>
</evidence>
<dbReference type="EMBL" id="CAJVPW010025454">
    <property type="protein sequence ID" value="CAG8708777.1"/>
    <property type="molecule type" value="Genomic_DNA"/>
</dbReference>
<reference evidence="1" key="1">
    <citation type="submission" date="2021-06" db="EMBL/GenBank/DDBJ databases">
        <authorList>
            <person name="Kallberg Y."/>
            <person name="Tangrot J."/>
            <person name="Rosling A."/>
        </authorList>
    </citation>
    <scope>NUCLEOTIDE SEQUENCE</scope>
    <source>
        <strain evidence="1">28 12/20/2015</strain>
    </source>
</reference>
<name>A0ACA9PIU2_9GLOM</name>